<accession>A0A9Q7EBZ9</accession>
<dbReference type="RefSeq" id="WP_147286401.1">
    <property type="nucleotide sequence ID" value="NZ_CP068108.1"/>
</dbReference>
<dbReference type="GeneID" id="93527828"/>
<sequence length="146" mass="18127">MSFQFNCKQNHFKYYSKINGRADDQIFSNSHFEIDLPKNLNNWMLINNRYYFEYDYNQIILVYIPFKEEDKNEGVWQVVDLEEEKIFSYMYDYWSEMKYNDNRLNTLNLKRVNKIYTNGKYEIVLFNVKEKNFHRYLDIVKTIRVN</sequence>
<proteinExistence type="predicted"/>
<dbReference type="EMBL" id="CP068108">
    <property type="protein sequence ID" value="QQU01894.1"/>
    <property type="molecule type" value="Genomic_DNA"/>
</dbReference>
<organism evidence="1 2">
    <name type="scientific">Myroides odoratus</name>
    <name type="common">Flavobacterium odoratum</name>
    <dbReference type="NCBI Taxonomy" id="256"/>
    <lineage>
        <taxon>Bacteria</taxon>
        <taxon>Pseudomonadati</taxon>
        <taxon>Bacteroidota</taxon>
        <taxon>Flavobacteriia</taxon>
        <taxon>Flavobacteriales</taxon>
        <taxon>Flavobacteriaceae</taxon>
        <taxon>Myroides</taxon>
    </lineage>
</organism>
<name>A0A9Q7EBZ9_MYROD</name>
<evidence type="ECO:0000313" key="1">
    <source>
        <dbReference type="EMBL" id="QQU01894.1"/>
    </source>
</evidence>
<protein>
    <submittedName>
        <fullName evidence="1">Uncharacterized protein</fullName>
    </submittedName>
</protein>
<reference evidence="1 2" key="1">
    <citation type="submission" date="2021-01" db="EMBL/GenBank/DDBJ databases">
        <title>FDA dAtabase for Regulatory Grade micrObial Sequences (FDA-ARGOS): Supporting development and validation of Infectious Disease Dx tests.</title>
        <authorList>
            <person name="Sproer C."/>
            <person name="Gronow S."/>
            <person name="Severitt S."/>
            <person name="Schroder I."/>
            <person name="Tallon L."/>
            <person name="Sadzewicz L."/>
            <person name="Zhao X."/>
            <person name="Boylan J."/>
            <person name="Ott S."/>
            <person name="Bowen H."/>
            <person name="Vavikolanu K."/>
            <person name="Mehta A."/>
            <person name="Aluvathingal J."/>
            <person name="Nadendla S."/>
            <person name="Lowell S."/>
            <person name="Myers T."/>
            <person name="Yan Y."/>
            <person name="Sichtig H."/>
        </authorList>
    </citation>
    <scope>NUCLEOTIDE SEQUENCE [LARGE SCALE GENOMIC DNA]</scope>
    <source>
        <strain evidence="1 2">FDAARGOS_1131</strain>
    </source>
</reference>
<evidence type="ECO:0000313" key="2">
    <source>
        <dbReference type="Proteomes" id="UP000596202"/>
    </source>
</evidence>
<dbReference type="Proteomes" id="UP000596202">
    <property type="component" value="Chromosome"/>
</dbReference>
<gene>
    <name evidence="1" type="ORF">I6I88_09180</name>
</gene>
<dbReference type="AlphaFoldDB" id="A0A9Q7EBZ9"/>
<dbReference type="OrthoDB" id="674555at2"/>